<dbReference type="PANTHER" id="PTHR34264:SF3">
    <property type="entry name" value="ATP SYNTHASE SUBUNIT B, CHLOROPLASTIC"/>
    <property type="match status" value="1"/>
</dbReference>
<evidence type="ECO:0000256" key="10">
    <source>
        <dbReference type="ARBA" id="ARBA00025614"/>
    </source>
</evidence>
<keyword evidence="3 12" id="KW-0812">Transmembrane</keyword>
<evidence type="ECO:0000256" key="8">
    <source>
        <dbReference type="ARBA" id="ARBA00023310"/>
    </source>
</evidence>
<evidence type="ECO:0000256" key="9">
    <source>
        <dbReference type="ARBA" id="ARBA00025198"/>
    </source>
</evidence>
<keyword evidence="12" id="KW-1003">Cell membrane</keyword>
<proteinExistence type="inferred from homology"/>
<name>A0ABS1GKC7_9AQUI</name>
<protein>
    <recommendedName>
        <fullName evidence="12">ATP synthase subunit b</fullName>
    </recommendedName>
    <alternativeName>
        <fullName evidence="12">ATP synthase F(0) sector subunit b</fullName>
    </alternativeName>
    <alternativeName>
        <fullName evidence="12">ATPase subunit I</fullName>
    </alternativeName>
    <alternativeName>
        <fullName evidence="12">F-type ATPase subunit b</fullName>
        <shortName evidence="12">F-ATPase subunit b</shortName>
    </alternativeName>
</protein>
<keyword evidence="7 12" id="KW-0472">Membrane</keyword>
<evidence type="ECO:0000256" key="7">
    <source>
        <dbReference type="ARBA" id="ARBA00023136"/>
    </source>
</evidence>
<dbReference type="RefSeq" id="WP_200674908.1">
    <property type="nucleotide sequence ID" value="NZ_JAACYA010000002.1"/>
</dbReference>
<comment type="function">
    <text evidence="10">Component of the F(0) channel, it forms part of the peripheral stalk, linking F(1) to F(0). The b'-subunit is a diverged and duplicated form of b found in plants and photosynthetic bacteria.</text>
</comment>
<comment type="subunit">
    <text evidence="12">F-type ATPases have 2 components, F(1) - the catalytic core - and F(0) - the membrane proton channel. F(1) has five subunits: alpha(3), beta(3), gamma(1), delta(1), epsilon(1). F(0) has three main subunits: a(1), b(2) and c(10-14). The alpha and beta chains form an alternating ring which encloses part of the gamma chain. F(1) is attached to F(0) by a central stalk formed by the gamma and epsilon chains, while a peripheral stalk is formed by the delta and b chains.</text>
</comment>
<evidence type="ECO:0000256" key="4">
    <source>
        <dbReference type="ARBA" id="ARBA00022781"/>
    </source>
</evidence>
<feature type="coiled-coil region" evidence="14">
    <location>
        <begin position="58"/>
        <end position="122"/>
    </location>
</feature>
<evidence type="ECO:0000256" key="6">
    <source>
        <dbReference type="ARBA" id="ARBA00023065"/>
    </source>
</evidence>
<evidence type="ECO:0000256" key="11">
    <source>
        <dbReference type="ARBA" id="ARBA00037847"/>
    </source>
</evidence>
<dbReference type="Proteomes" id="UP000772812">
    <property type="component" value="Unassembled WGS sequence"/>
</dbReference>
<keyword evidence="4 12" id="KW-0375">Hydrogen ion transport</keyword>
<keyword evidence="16" id="KW-1185">Reference proteome</keyword>
<comment type="similarity">
    <text evidence="12 13">Belongs to the ATPase B chain family.</text>
</comment>
<evidence type="ECO:0000256" key="5">
    <source>
        <dbReference type="ARBA" id="ARBA00022989"/>
    </source>
</evidence>
<reference evidence="15 16" key="1">
    <citation type="journal article" date="2021" name="Syst. Appl. Microbiol.">
        <title>Persephonella atlantica sp. nov.: How to adapt to physico-chemical gradients in high temperature hydrothermal habitats.</title>
        <authorList>
            <person name="Francois D.X."/>
            <person name="Godfroy A."/>
            <person name="Mathien C."/>
            <person name="Aube J."/>
            <person name="Cathalot C."/>
            <person name="Lesongeur F."/>
            <person name="L'Haridon S."/>
            <person name="Philippon X."/>
            <person name="Roussel E.G."/>
        </authorList>
    </citation>
    <scope>NUCLEOTIDE SEQUENCE [LARGE SCALE GENOMIC DNA]</scope>
    <source>
        <strain evidence="15 16">MO1340</strain>
    </source>
</reference>
<organism evidence="15 16">
    <name type="scientific">Persephonella atlantica</name>
    <dbReference type="NCBI Taxonomy" id="2699429"/>
    <lineage>
        <taxon>Bacteria</taxon>
        <taxon>Pseudomonadati</taxon>
        <taxon>Aquificota</taxon>
        <taxon>Aquificia</taxon>
        <taxon>Aquificales</taxon>
        <taxon>Hydrogenothermaceae</taxon>
        <taxon>Persephonella</taxon>
    </lineage>
</organism>
<evidence type="ECO:0000256" key="2">
    <source>
        <dbReference type="ARBA" id="ARBA00022547"/>
    </source>
</evidence>
<dbReference type="PANTHER" id="PTHR34264">
    <property type="entry name" value="ATP SYNTHASE SUBUNIT B, CHLOROPLASTIC"/>
    <property type="match status" value="1"/>
</dbReference>
<dbReference type="InterPro" id="IPR002146">
    <property type="entry name" value="ATP_synth_b/b'su_bac/chlpt"/>
</dbReference>
<evidence type="ECO:0000256" key="13">
    <source>
        <dbReference type="RuleBase" id="RU003848"/>
    </source>
</evidence>
<dbReference type="Pfam" id="PF00430">
    <property type="entry name" value="ATP-synt_B"/>
    <property type="match status" value="1"/>
</dbReference>
<feature type="transmembrane region" description="Helical" evidence="12">
    <location>
        <begin position="29"/>
        <end position="47"/>
    </location>
</feature>
<evidence type="ECO:0000256" key="14">
    <source>
        <dbReference type="SAM" id="Coils"/>
    </source>
</evidence>
<keyword evidence="1 12" id="KW-0813">Transport</keyword>
<gene>
    <name evidence="12" type="primary">atpF</name>
    <name evidence="15" type="ORF">GWK41_09660</name>
</gene>
<dbReference type="CDD" id="cd06503">
    <property type="entry name" value="ATP-synt_Fo_b"/>
    <property type="match status" value="1"/>
</dbReference>
<dbReference type="EMBL" id="JAACYA010000002">
    <property type="protein sequence ID" value="MBK3333335.1"/>
    <property type="molecule type" value="Genomic_DNA"/>
</dbReference>
<dbReference type="HAMAP" id="MF_01398">
    <property type="entry name" value="ATP_synth_b_bprime"/>
    <property type="match status" value="1"/>
</dbReference>
<comment type="function">
    <text evidence="9 12">F(1)F(0) ATP synthase produces ATP from ADP in the presence of a proton or sodium gradient. F-type ATPases consist of two structural domains, F(1) containing the extramembraneous catalytic core and F(0) containing the membrane proton channel, linked together by a central stalk and a peripheral stalk. During catalysis, ATP synthesis in the catalytic domain of F(1) is coupled via a rotary mechanism of the central stalk subunits to proton translocation.</text>
</comment>
<keyword evidence="5 12" id="KW-1133">Transmembrane helix</keyword>
<comment type="subcellular location">
    <subcellularLocation>
        <location evidence="12">Cell membrane</location>
        <topology evidence="12">Single-pass membrane protein</topology>
    </subcellularLocation>
    <subcellularLocation>
        <location evidence="11">Endomembrane system</location>
        <topology evidence="11">Single-pass membrane protein</topology>
    </subcellularLocation>
</comment>
<keyword evidence="14" id="KW-0175">Coiled coil</keyword>
<evidence type="ECO:0000313" key="15">
    <source>
        <dbReference type="EMBL" id="MBK3333335.1"/>
    </source>
</evidence>
<evidence type="ECO:0000256" key="12">
    <source>
        <dbReference type="HAMAP-Rule" id="MF_01398"/>
    </source>
</evidence>
<accession>A0ABS1GKC7</accession>
<evidence type="ECO:0000256" key="1">
    <source>
        <dbReference type="ARBA" id="ARBA00022448"/>
    </source>
</evidence>
<keyword evidence="2 12" id="KW-0138">CF(0)</keyword>
<keyword evidence="6 12" id="KW-0406">Ion transport</keyword>
<keyword evidence="8 12" id="KW-0066">ATP synthesis</keyword>
<comment type="caution">
    <text evidence="15">The sequence shown here is derived from an EMBL/GenBank/DDBJ whole genome shotgun (WGS) entry which is preliminary data.</text>
</comment>
<evidence type="ECO:0000313" key="16">
    <source>
        <dbReference type="Proteomes" id="UP000772812"/>
    </source>
</evidence>
<evidence type="ECO:0000256" key="3">
    <source>
        <dbReference type="ARBA" id="ARBA00022692"/>
    </source>
</evidence>
<sequence>MKKVFPFVLGTVSVAVASGGEGGLLVWKIINTIFLVILLAWIIKKWGIQFFENRRKSIASMVEEAQKAQADSRRALEEAQAKLEDAKMKFEESLKIAEETAKKEREVALKEAREMAERIKSQAKETIMVEIKRGENELRKYAVQKAIEISEKIVKEKINPEVEKEIILKTLKSIS</sequence>